<dbReference type="Pfam" id="PF00248">
    <property type="entry name" value="Aldo_ket_red"/>
    <property type="match status" value="1"/>
</dbReference>
<dbReference type="InterPro" id="IPR036812">
    <property type="entry name" value="NAD(P)_OxRdtase_dom_sf"/>
</dbReference>
<evidence type="ECO:0000256" key="1">
    <source>
        <dbReference type="ARBA" id="ARBA00023002"/>
    </source>
</evidence>
<keyword evidence="4" id="KW-1185">Reference proteome</keyword>
<feature type="domain" description="NADP-dependent oxidoreductase" evidence="2">
    <location>
        <begin position="9"/>
        <end position="308"/>
    </location>
</feature>
<dbReference type="AlphaFoldDB" id="A0AAD6ZCA7"/>
<dbReference type="CDD" id="cd19075">
    <property type="entry name" value="AKR_AKR7A1-5"/>
    <property type="match status" value="1"/>
</dbReference>
<dbReference type="Proteomes" id="UP001218218">
    <property type="component" value="Unassembled WGS sequence"/>
</dbReference>
<dbReference type="PRINTS" id="PR00069">
    <property type="entry name" value="ALDKETRDTASE"/>
</dbReference>
<gene>
    <name evidence="3" type="ORF">DFH08DRAFT_1087020</name>
</gene>
<reference evidence="3" key="1">
    <citation type="submission" date="2023-03" db="EMBL/GenBank/DDBJ databases">
        <title>Massive genome expansion in bonnet fungi (Mycena s.s.) driven by repeated elements and novel gene families across ecological guilds.</title>
        <authorList>
            <consortium name="Lawrence Berkeley National Laboratory"/>
            <person name="Harder C.B."/>
            <person name="Miyauchi S."/>
            <person name="Viragh M."/>
            <person name="Kuo A."/>
            <person name="Thoen E."/>
            <person name="Andreopoulos B."/>
            <person name="Lu D."/>
            <person name="Skrede I."/>
            <person name="Drula E."/>
            <person name="Henrissat B."/>
            <person name="Morin E."/>
            <person name="Kohler A."/>
            <person name="Barry K."/>
            <person name="LaButti K."/>
            <person name="Morin E."/>
            <person name="Salamov A."/>
            <person name="Lipzen A."/>
            <person name="Mereny Z."/>
            <person name="Hegedus B."/>
            <person name="Baldrian P."/>
            <person name="Stursova M."/>
            <person name="Weitz H."/>
            <person name="Taylor A."/>
            <person name="Grigoriev I.V."/>
            <person name="Nagy L.G."/>
            <person name="Martin F."/>
            <person name="Kauserud H."/>
        </authorList>
    </citation>
    <scope>NUCLEOTIDE SEQUENCE</scope>
    <source>
        <strain evidence="3">CBHHK002</strain>
    </source>
</reference>
<proteinExistence type="predicted"/>
<dbReference type="Gene3D" id="3.20.20.100">
    <property type="entry name" value="NADP-dependent oxidoreductase domain"/>
    <property type="match status" value="1"/>
</dbReference>
<accession>A0AAD6ZCA7</accession>
<dbReference type="EMBL" id="JARIHO010000064">
    <property type="protein sequence ID" value="KAJ7314955.1"/>
    <property type="molecule type" value="Genomic_DNA"/>
</dbReference>
<comment type="caution">
    <text evidence="3">The sequence shown here is derived from an EMBL/GenBank/DDBJ whole genome shotgun (WGS) entry which is preliminary data.</text>
</comment>
<dbReference type="PANTHER" id="PTHR43364:SF4">
    <property type="entry name" value="NAD(P)-LINKED OXIDOREDUCTASE SUPERFAMILY PROTEIN"/>
    <property type="match status" value="1"/>
</dbReference>
<evidence type="ECO:0000313" key="3">
    <source>
        <dbReference type="EMBL" id="KAJ7314955.1"/>
    </source>
</evidence>
<organism evidence="3 4">
    <name type="scientific">Mycena albidolilacea</name>
    <dbReference type="NCBI Taxonomy" id="1033008"/>
    <lineage>
        <taxon>Eukaryota</taxon>
        <taxon>Fungi</taxon>
        <taxon>Dikarya</taxon>
        <taxon>Basidiomycota</taxon>
        <taxon>Agaricomycotina</taxon>
        <taxon>Agaricomycetes</taxon>
        <taxon>Agaricomycetidae</taxon>
        <taxon>Agaricales</taxon>
        <taxon>Marasmiineae</taxon>
        <taxon>Mycenaceae</taxon>
        <taxon>Mycena</taxon>
    </lineage>
</organism>
<dbReference type="GO" id="GO:0016491">
    <property type="term" value="F:oxidoreductase activity"/>
    <property type="evidence" value="ECO:0007669"/>
    <property type="project" value="UniProtKB-KW"/>
</dbReference>
<keyword evidence="1" id="KW-0560">Oxidoreductase</keyword>
<dbReference type="PANTHER" id="PTHR43364">
    <property type="entry name" value="NADH-SPECIFIC METHYLGLYOXAL REDUCTASE-RELATED"/>
    <property type="match status" value="1"/>
</dbReference>
<evidence type="ECO:0000259" key="2">
    <source>
        <dbReference type="Pfam" id="PF00248"/>
    </source>
</evidence>
<dbReference type="InterPro" id="IPR023210">
    <property type="entry name" value="NADP_OxRdtase_dom"/>
</dbReference>
<dbReference type="InterPro" id="IPR020471">
    <property type="entry name" value="AKR"/>
</dbReference>
<name>A0AAD6ZCA7_9AGAR</name>
<protein>
    <submittedName>
        <fullName evidence="3">Aldehyde reductase</fullName>
    </submittedName>
</protein>
<sequence>MASNSVKAVFGGYSFGPAKSFPDEESIEKVYKLLEEGGCDTIDTARLYGDSEEWMGKTGAGKRFIIDSKTPGGFVLGTSTGAGILQHAKETVERLQVRSVDVYYIHAPDASLDLEDQLKGINEAHKAGYFKRFGLSNFKAADVQRVYDIAKAKGYPLPAVYQANYSPVARKQEVDLVPTLRRLGIALYVYSPIAGGLLTKTAQQLREGSESAGRFAKGHELEGLYSGLYNKPSYYRALDLWGEAAEEAGASRAELAYRWVAFDSVVDAKYGDAVIFGASKHTQIPETLAWLKRGSVGEAAKAKIDEIWKVIEHEAPLDNYNQ</sequence>
<evidence type="ECO:0000313" key="4">
    <source>
        <dbReference type="Proteomes" id="UP001218218"/>
    </source>
</evidence>
<dbReference type="SUPFAM" id="SSF51430">
    <property type="entry name" value="NAD(P)-linked oxidoreductase"/>
    <property type="match status" value="1"/>
</dbReference>
<dbReference type="InterPro" id="IPR050523">
    <property type="entry name" value="AKR_Detox_Biosynth"/>
</dbReference>